<feature type="compositionally biased region" description="Polar residues" evidence="1">
    <location>
        <begin position="332"/>
        <end position="345"/>
    </location>
</feature>
<feature type="region of interest" description="Disordered" evidence="1">
    <location>
        <begin position="315"/>
        <end position="345"/>
    </location>
</feature>
<dbReference type="Proteomes" id="UP000193642">
    <property type="component" value="Unassembled WGS sequence"/>
</dbReference>
<evidence type="ECO:0000313" key="3">
    <source>
        <dbReference type="Proteomes" id="UP000193642"/>
    </source>
</evidence>
<reference evidence="2 3" key="1">
    <citation type="submission" date="2016-07" db="EMBL/GenBank/DDBJ databases">
        <title>Pervasive Adenine N6-methylation of Active Genes in Fungi.</title>
        <authorList>
            <consortium name="DOE Joint Genome Institute"/>
            <person name="Mondo S.J."/>
            <person name="Dannebaum R.O."/>
            <person name="Kuo R.C."/>
            <person name="Labutti K."/>
            <person name="Haridas S."/>
            <person name="Kuo A."/>
            <person name="Salamov A."/>
            <person name="Ahrendt S.R."/>
            <person name="Lipzen A."/>
            <person name="Sullivan W."/>
            <person name="Andreopoulos W.B."/>
            <person name="Clum A."/>
            <person name="Lindquist E."/>
            <person name="Daum C."/>
            <person name="Ramamoorthy G.K."/>
            <person name="Gryganskyi A."/>
            <person name="Culley D."/>
            <person name="Magnuson J.K."/>
            <person name="James T.Y."/>
            <person name="O'Malley M.A."/>
            <person name="Stajich J.E."/>
            <person name="Spatafora J.W."/>
            <person name="Visel A."/>
            <person name="Grigoriev I.V."/>
        </authorList>
    </citation>
    <scope>NUCLEOTIDE SEQUENCE [LARGE SCALE GENOMIC DNA]</scope>
    <source>
        <strain evidence="2 3">JEL800</strain>
    </source>
</reference>
<evidence type="ECO:0000256" key="1">
    <source>
        <dbReference type="SAM" id="MobiDB-lite"/>
    </source>
</evidence>
<feature type="compositionally biased region" description="Polar residues" evidence="1">
    <location>
        <begin position="253"/>
        <end position="274"/>
    </location>
</feature>
<protein>
    <submittedName>
        <fullName evidence="2">Uncharacterized protein</fullName>
    </submittedName>
</protein>
<accession>A0A1Y2AXX9</accession>
<keyword evidence="3" id="KW-1185">Reference proteome</keyword>
<feature type="region of interest" description="Disordered" evidence="1">
    <location>
        <begin position="253"/>
        <end position="285"/>
    </location>
</feature>
<name>A0A1Y2AXX9_9FUNG</name>
<comment type="caution">
    <text evidence="2">The sequence shown here is derived from an EMBL/GenBank/DDBJ whole genome shotgun (WGS) entry which is preliminary data.</text>
</comment>
<dbReference type="OrthoDB" id="2179244at2759"/>
<gene>
    <name evidence="2" type="ORF">BCR33DRAFT_746051</name>
</gene>
<sequence>MQNAKTIDIIEPLTGPMNRISWEMALKGVLARHSLIHCIDTRYIRNNNPGANQRLNAANAANAQNEDPNQIHHAFTDNGDIYSLVNAVTNDNSSFPGNLRENMAAISLILLNVSSNLKMVPPSESTCAYAVLKKLFARTNTVNDQQVKTIVKDFTNFKMEATETIGEYMDRFRKMIRPIMANPNVVAFATLDTFVKQRTAITDGLVTHFANQKGRISDDATVTNMDQLQTLLEKIEVELDYKPITAIANLDISSSQTNDTRPPYGQKSNPNNRYNPLAKAKKPVPREYTCPTCNGKGTHWGWQCKKDPRYNAFVSKNKRNGQNQQREKGSKYQYNNPQANMNADGNGNLIRQVIAALNERQQRI</sequence>
<proteinExistence type="predicted"/>
<dbReference type="AlphaFoldDB" id="A0A1Y2AXX9"/>
<organism evidence="2 3">
    <name type="scientific">Rhizoclosmatium globosum</name>
    <dbReference type="NCBI Taxonomy" id="329046"/>
    <lineage>
        <taxon>Eukaryota</taxon>
        <taxon>Fungi</taxon>
        <taxon>Fungi incertae sedis</taxon>
        <taxon>Chytridiomycota</taxon>
        <taxon>Chytridiomycota incertae sedis</taxon>
        <taxon>Chytridiomycetes</taxon>
        <taxon>Chytridiales</taxon>
        <taxon>Chytriomycetaceae</taxon>
        <taxon>Rhizoclosmatium</taxon>
    </lineage>
</organism>
<evidence type="ECO:0000313" key="2">
    <source>
        <dbReference type="EMBL" id="ORY27428.1"/>
    </source>
</evidence>
<dbReference type="EMBL" id="MCGO01000102">
    <property type="protein sequence ID" value="ORY27428.1"/>
    <property type="molecule type" value="Genomic_DNA"/>
</dbReference>